<accession>A0A9W5VGX6</accession>
<dbReference type="AlphaFoldDB" id="A0A9W5VGX6"/>
<protein>
    <submittedName>
        <fullName evidence="2">Uncharacterized protein</fullName>
    </submittedName>
</protein>
<evidence type="ECO:0000256" key="1">
    <source>
        <dbReference type="SAM" id="Phobius"/>
    </source>
</evidence>
<reference evidence="2 3" key="1">
    <citation type="submission" date="2012-12" db="EMBL/GenBank/DDBJ databases">
        <title>The Genome Sequence of Bacillus cereus ISP2954.</title>
        <authorList>
            <consortium name="The Broad Institute Genome Sequencing Platform"/>
            <consortium name="The Broad Institute Genome Sequencing Center for Infectious Disease"/>
            <person name="Feldgarden M."/>
            <person name="Van der Auwera G.A."/>
            <person name="Mahillon J."/>
            <person name="Duprez V."/>
            <person name="Timmery S."/>
            <person name="Mattelet C."/>
            <person name="Dierick K."/>
            <person name="Sun M."/>
            <person name="Yu Z."/>
            <person name="Zhu L."/>
            <person name="Hu X."/>
            <person name="Shank E.B."/>
            <person name="Swiecicka I."/>
            <person name="Hansen B.M."/>
            <person name="Andrup L."/>
            <person name="Walker B."/>
            <person name="Young S.K."/>
            <person name="Zeng Q."/>
            <person name="Gargeya S."/>
            <person name="Fitzgerald M."/>
            <person name="Haas B."/>
            <person name="Abouelleil A."/>
            <person name="Alvarado L."/>
            <person name="Arachchi H.M."/>
            <person name="Berlin A.M."/>
            <person name="Chapman S.B."/>
            <person name="Dewar J."/>
            <person name="Goldberg J."/>
            <person name="Griggs A."/>
            <person name="Gujja S."/>
            <person name="Hansen M."/>
            <person name="Howarth C."/>
            <person name="Imamovic A."/>
            <person name="Larimer J."/>
            <person name="McCowan C."/>
            <person name="Murphy C."/>
            <person name="Neiman D."/>
            <person name="Pearson M."/>
            <person name="Priest M."/>
            <person name="Roberts A."/>
            <person name="Saif S."/>
            <person name="Shea T."/>
            <person name="Sisk P."/>
            <person name="Sykes S."/>
            <person name="Wortman J."/>
            <person name="Nusbaum C."/>
            <person name="Birren B."/>
        </authorList>
    </citation>
    <scope>NUCLEOTIDE SEQUENCE [LARGE SCALE GENOMIC DNA]</scope>
    <source>
        <strain evidence="2 3">ISP2954</strain>
    </source>
</reference>
<feature type="transmembrane region" description="Helical" evidence="1">
    <location>
        <begin position="12"/>
        <end position="29"/>
    </location>
</feature>
<organism evidence="2 3">
    <name type="scientific">Bacillus cereus ISP2954</name>
    <dbReference type="NCBI Taxonomy" id="1053215"/>
    <lineage>
        <taxon>Bacteria</taxon>
        <taxon>Bacillati</taxon>
        <taxon>Bacillota</taxon>
        <taxon>Bacilli</taxon>
        <taxon>Bacillales</taxon>
        <taxon>Bacillaceae</taxon>
        <taxon>Bacillus</taxon>
        <taxon>Bacillus cereus group</taxon>
    </lineage>
</organism>
<sequence length="72" mass="8740">MEYSSNYKKARKWYVMTFLVWEILHLLTLSDVFDVWRIAINMLGASVGYLLFISMIQIDNKFRIMRKKIFEN</sequence>
<evidence type="ECO:0000313" key="2">
    <source>
        <dbReference type="EMBL" id="EOP71125.1"/>
    </source>
</evidence>
<dbReference type="Proteomes" id="UP000013989">
    <property type="component" value="Unassembled WGS sequence"/>
</dbReference>
<gene>
    <name evidence="2" type="ORF">IGU_00353</name>
</gene>
<proteinExistence type="predicted"/>
<keyword evidence="1" id="KW-0812">Transmembrane</keyword>
<keyword evidence="1" id="KW-1133">Transmembrane helix</keyword>
<dbReference type="EMBL" id="AHEJ01000025">
    <property type="protein sequence ID" value="EOP71125.1"/>
    <property type="molecule type" value="Genomic_DNA"/>
</dbReference>
<evidence type="ECO:0000313" key="3">
    <source>
        <dbReference type="Proteomes" id="UP000013989"/>
    </source>
</evidence>
<name>A0A9W5VGX6_BACCE</name>
<feature type="transmembrane region" description="Helical" evidence="1">
    <location>
        <begin position="35"/>
        <end position="58"/>
    </location>
</feature>
<keyword evidence="1" id="KW-0472">Membrane</keyword>
<comment type="caution">
    <text evidence="2">The sequence shown here is derived from an EMBL/GenBank/DDBJ whole genome shotgun (WGS) entry which is preliminary data.</text>
</comment>